<dbReference type="PROSITE" id="PS00092">
    <property type="entry name" value="N6_MTASE"/>
    <property type="match status" value="1"/>
</dbReference>
<dbReference type="Pfam" id="PF07669">
    <property type="entry name" value="Eco57I"/>
    <property type="match status" value="1"/>
</dbReference>
<reference evidence="7 8" key="1">
    <citation type="submission" date="2019-08" db="EMBL/GenBank/DDBJ databases">
        <title>Pedobacter sp. nov., isolated from Han river, South Korea.</title>
        <authorList>
            <person name="Lee D.-H."/>
            <person name="Kim Y.-S."/>
            <person name="Hwang E.-M."/>
            <person name="Le Tran T.C."/>
            <person name="Cha C.-J."/>
        </authorList>
    </citation>
    <scope>NUCLEOTIDE SEQUENCE [LARGE SCALE GENOMIC DNA]</scope>
    <source>
        <strain evidence="7 8">CJ43</strain>
    </source>
</reference>
<evidence type="ECO:0000256" key="2">
    <source>
        <dbReference type="ARBA" id="ARBA00022603"/>
    </source>
</evidence>
<dbReference type="InterPro" id="IPR050953">
    <property type="entry name" value="N4_N6_ade-DNA_methylase"/>
</dbReference>
<keyword evidence="4" id="KW-0949">S-adenosyl-L-methionine</keyword>
<name>A0A5C0VFF8_9SPHI</name>
<evidence type="ECO:0000256" key="4">
    <source>
        <dbReference type="ARBA" id="ARBA00022691"/>
    </source>
</evidence>
<keyword evidence="3" id="KW-0808">Transferase</keyword>
<dbReference type="GO" id="GO:0006304">
    <property type="term" value="P:DNA modification"/>
    <property type="evidence" value="ECO:0007669"/>
    <property type="project" value="InterPro"/>
</dbReference>
<gene>
    <name evidence="7" type="ORF">FYC62_03150</name>
</gene>
<evidence type="ECO:0000313" key="8">
    <source>
        <dbReference type="Proteomes" id="UP000323653"/>
    </source>
</evidence>
<dbReference type="REBASE" id="369551">
    <property type="entry name" value="PspCJ43ORF3150P"/>
</dbReference>
<sequence>MIATGNLQKGLQAIGFQINETKEDSIVFTSELRNSNKNLTPFQILELEKAILFKADAVFFRYFEDNRPPLPQVYIYDNSSNRLNNDYTQIHKELWSSCHIPTFIVIENTKIKFFDSRKPVSILSDGSVYTKEIALIDLDDIAQYANVLEKYNAEKFKNGSFWESEEAHQNYLYGKTAYNNLIDKLKALRKEYKKSSKISTQLFDYVIIITTLIKFLEENGVDSSGENLASKFFQESVQCNSFIEILEQNKLVDILEKLSTKFNGGIFNLSDEGKTALKGADLSQIVTFFDTKIDRKSQLVLWDLYSFKHIPVELISNIYEEFLPAEDKGSVYTPHYLVNFLIDECLPIPTINNSVSYNRKTIDVSCGSGIFLVNCFKRLVEIYKINEYYKTNSLPQKLGITTLQKMLKDNIFGVDINKNAVELTKFSLQLALCQMLSPKQIWTELTFQDLGKKNIVQSDFFDFITNEKVDKNFDLVIGNPPFNPPPKQDGTEYKNSEYFNEVVEKHKIQPYSIKDSNVALLFLQLSTKLLKEESGLLCLIQPALPLLHKKDNEVFRQELFSYHNVLQVIDFTTHRRILFPSATIPTCAIFIENSTKKNDEITHVVIRRTNPSKERLYFEIDTYDVHSVKRENASSNYAWKSNLFGGYRLFNLVERIISGNGYEKVENVISKAETQPITNYSLLKIVKEKTFPAFVKSNSLKKYFDKYYSFLVAYIAGTSTRQGIDRPYDVLKSDFLKLPLIGENTLTKADVILANDIADYKISEFGNGEKADTNKEIQVKASSKIPNSLVDYSDVYLEAINSVYDVNNKKFRLKTFYNTSACFIMHYEYSNSDITVEIVKNDNFDLSTLISDKKQTINIKKISLIYSQNQIFIIKPKQLRYWLKSVALLDVDTTIADIINLNLVER</sequence>
<dbReference type="Proteomes" id="UP000323653">
    <property type="component" value="Chromosome"/>
</dbReference>
<dbReference type="KEGG" id="pej:FYC62_03150"/>
<comment type="catalytic activity">
    <reaction evidence="5">
        <text>a 2'-deoxyadenosine in DNA + S-adenosyl-L-methionine = an N(6)-methyl-2'-deoxyadenosine in DNA + S-adenosyl-L-homocysteine + H(+)</text>
        <dbReference type="Rhea" id="RHEA:15197"/>
        <dbReference type="Rhea" id="RHEA-COMP:12418"/>
        <dbReference type="Rhea" id="RHEA-COMP:12419"/>
        <dbReference type="ChEBI" id="CHEBI:15378"/>
        <dbReference type="ChEBI" id="CHEBI:57856"/>
        <dbReference type="ChEBI" id="CHEBI:59789"/>
        <dbReference type="ChEBI" id="CHEBI:90615"/>
        <dbReference type="ChEBI" id="CHEBI:90616"/>
        <dbReference type="EC" id="2.1.1.72"/>
    </reaction>
</comment>
<dbReference type="RefSeq" id="WP_149073882.1">
    <property type="nucleotide sequence ID" value="NZ_CP043329.1"/>
</dbReference>
<proteinExistence type="predicted"/>
<evidence type="ECO:0000256" key="5">
    <source>
        <dbReference type="ARBA" id="ARBA00047942"/>
    </source>
</evidence>
<dbReference type="Gene3D" id="3.40.50.150">
    <property type="entry name" value="Vaccinia Virus protein VP39"/>
    <property type="match status" value="1"/>
</dbReference>
<organism evidence="7 8">
    <name type="scientific">Pedobacter aquae</name>
    <dbReference type="NCBI Taxonomy" id="2605747"/>
    <lineage>
        <taxon>Bacteria</taxon>
        <taxon>Pseudomonadati</taxon>
        <taxon>Bacteroidota</taxon>
        <taxon>Sphingobacteriia</taxon>
        <taxon>Sphingobacteriales</taxon>
        <taxon>Sphingobacteriaceae</taxon>
        <taxon>Pedobacter</taxon>
    </lineage>
</organism>
<dbReference type="GO" id="GO:0032259">
    <property type="term" value="P:methylation"/>
    <property type="evidence" value="ECO:0007669"/>
    <property type="project" value="UniProtKB-KW"/>
</dbReference>
<accession>A0A5C0VFF8</accession>
<feature type="domain" description="Type II methyltransferase M.TaqI-like" evidence="6">
    <location>
        <begin position="410"/>
        <end position="573"/>
    </location>
</feature>
<dbReference type="SUPFAM" id="SSF53335">
    <property type="entry name" value="S-adenosyl-L-methionine-dependent methyltransferases"/>
    <property type="match status" value="1"/>
</dbReference>
<dbReference type="GO" id="GO:0003676">
    <property type="term" value="F:nucleic acid binding"/>
    <property type="evidence" value="ECO:0007669"/>
    <property type="project" value="InterPro"/>
</dbReference>
<dbReference type="EMBL" id="CP043329">
    <property type="protein sequence ID" value="QEK50777.1"/>
    <property type="molecule type" value="Genomic_DNA"/>
</dbReference>
<dbReference type="PRINTS" id="PR00507">
    <property type="entry name" value="N12N6MTFRASE"/>
</dbReference>
<evidence type="ECO:0000259" key="6">
    <source>
        <dbReference type="Pfam" id="PF07669"/>
    </source>
</evidence>
<dbReference type="InterPro" id="IPR002052">
    <property type="entry name" value="DNA_methylase_N6_adenine_CS"/>
</dbReference>
<protein>
    <recommendedName>
        <fullName evidence="1">site-specific DNA-methyltransferase (adenine-specific)</fullName>
        <ecNumber evidence="1">2.1.1.72</ecNumber>
    </recommendedName>
</protein>
<dbReference type="InterPro" id="IPR011639">
    <property type="entry name" value="MethylTrfase_TaqI-like_dom"/>
</dbReference>
<evidence type="ECO:0000256" key="3">
    <source>
        <dbReference type="ARBA" id="ARBA00022679"/>
    </source>
</evidence>
<keyword evidence="8" id="KW-1185">Reference proteome</keyword>
<dbReference type="GO" id="GO:0009007">
    <property type="term" value="F:site-specific DNA-methyltransferase (adenine-specific) activity"/>
    <property type="evidence" value="ECO:0007669"/>
    <property type="project" value="UniProtKB-EC"/>
</dbReference>
<dbReference type="AlphaFoldDB" id="A0A5C0VFF8"/>
<dbReference type="InterPro" id="IPR029063">
    <property type="entry name" value="SAM-dependent_MTases_sf"/>
</dbReference>
<dbReference type="EC" id="2.1.1.72" evidence="1"/>
<keyword evidence="2 7" id="KW-0489">Methyltransferase</keyword>
<dbReference type="PANTHER" id="PTHR33841">
    <property type="entry name" value="DNA METHYLTRANSFERASE YEEA-RELATED"/>
    <property type="match status" value="1"/>
</dbReference>
<evidence type="ECO:0000256" key="1">
    <source>
        <dbReference type="ARBA" id="ARBA00011900"/>
    </source>
</evidence>
<evidence type="ECO:0000313" key="7">
    <source>
        <dbReference type="EMBL" id="QEK50777.1"/>
    </source>
</evidence>
<dbReference type="PANTHER" id="PTHR33841:SF1">
    <property type="entry name" value="DNA METHYLTRANSFERASE A"/>
    <property type="match status" value="1"/>
</dbReference>